<sequence>MRLEIARAGALAVLRAFAFAWPCSTASCSASALAWASSYLDVPALALSGLAQVEVQFNAQFCFTICFTGWLRRRLPCSTGSVTTSQRLAFNSGGRWELM</sequence>
<dbReference type="EMBL" id="CAUJNA010000169">
    <property type="protein sequence ID" value="CAJ1373011.1"/>
    <property type="molecule type" value="Genomic_DNA"/>
</dbReference>
<dbReference type="Proteomes" id="UP001178507">
    <property type="component" value="Unassembled WGS sequence"/>
</dbReference>
<keyword evidence="3" id="KW-1185">Reference proteome</keyword>
<proteinExistence type="predicted"/>
<evidence type="ECO:0000256" key="1">
    <source>
        <dbReference type="SAM" id="SignalP"/>
    </source>
</evidence>
<organism evidence="2 3">
    <name type="scientific">Effrenium voratum</name>
    <dbReference type="NCBI Taxonomy" id="2562239"/>
    <lineage>
        <taxon>Eukaryota</taxon>
        <taxon>Sar</taxon>
        <taxon>Alveolata</taxon>
        <taxon>Dinophyceae</taxon>
        <taxon>Suessiales</taxon>
        <taxon>Symbiodiniaceae</taxon>
        <taxon>Effrenium</taxon>
    </lineage>
</organism>
<dbReference type="PROSITE" id="PS51257">
    <property type="entry name" value="PROKAR_LIPOPROTEIN"/>
    <property type="match status" value="1"/>
</dbReference>
<gene>
    <name evidence="2" type="ORF">EVOR1521_LOCUS2964</name>
</gene>
<evidence type="ECO:0000313" key="3">
    <source>
        <dbReference type="Proteomes" id="UP001178507"/>
    </source>
</evidence>
<feature type="chain" id="PRO_5041463105" description="Secreted protein" evidence="1">
    <location>
        <begin position="21"/>
        <end position="99"/>
    </location>
</feature>
<evidence type="ECO:0008006" key="4">
    <source>
        <dbReference type="Google" id="ProtNLM"/>
    </source>
</evidence>
<comment type="caution">
    <text evidence="2">The sequence shown here is derived from an EMBL/GenBank/DDBJ whole genome shotgun (WGS) entry which is preliminary data.</text>
</comment>
<accession>A0AA36HQ70</accession>
<keyword evidence="1" id="KW-0732">Signal</keyword>
<reference evidence="2" key="1">
    <citation type="submission" date="2023-08" db="EMBL/GenBank/DDBJ databases">
        <authorList>
            <person name="Chen Y."/>
            <person name="Shah S."/>
            <person name="Dougan E. K."/>
            <person name="Thang M."/>
            <person name="Chan C."/>
        </authorList>
    </citation>
    <scope>NUCLEOTIDE SEQUENCE</scope>
</reference>
<dbReference type="AlphaFoldDB" id="A0AA36HQ70"/>
<protein>
    <recommendedName>
        <fullName evidence="4">Secreted protein</fullName>
    </recommendedName>
</protein>
<feature type="signal peptide" evidence="1">
    <location>
        <begin position="1"/>
        <end position="20"/>
    </location>
</feature>
<name>A0AA36HQ70_9DINO</name>
<evidence type="ECO:0000313" key="2">
    <source>
        <dbReference type="EMBL" id="CAJ1373011.1"/>
    </source>
</evidence>